<evidence type="ECO:0008006" key="3">
    <source>
        <dbReference type="Google" id="ProtNLM"/>
    </source>
</evidence>
<dbReference type="EMBL" id="RJMB01000026">
    <property type="protein sequence ID" value="RNL82140.1"/>
    <property type="molecule type" value="Genomic_DNA"/>
</dbReference>
<proteinExistence type="predicted"/>
<dbReference type="OrthoDB" id="3429251at2"/>
<reference evidence="1 2" key="1">
    <citation type="submission" date="2018-11" db="EMBL/GenBank/DDBJ databases">
        <title>The genome draft of YIM 96095.</title>
        <authorList>
            <person name="Tang S.-K."/>
            <person name="Chunyu W.-X."/>
            <person name="Feng Y.-Z."/>
        </authorList>
    </citation>
    <scope>NUCLEOTIDE SEQUENCE [LARGE SCALE GENOMIC DNA]</scope>
    <source>
        <strain evidence="1 2">YIM 96095</strain>
    </source>
</reference>
<organism evidence="1 2">
    <name type="scientific">Halostreptopolyspora alba</name>
    <dbReference type="NCBI Taxonomy" id="2487137"/>
    <lineage>
        <taxon>Bacteria</taxon>
        <taxon>Bacillati</taxon>
        <taxon>Actinomycetota</taxon>
        <taxon>Actinomycetes</taxon>
        <taxon>Streptosporangiales</taxon>
        <taxon>Nocardiopsidaceae</taxon>
        <taxon>Halostreptopolyspora</taxon>
    </lineage>
</organism>
<gene>
    <name evidence="1" type="ORF">EFW17_20370</name>
</gene>
<comment type="caution">
    <text evidence="1">The sequence shown here is derived from an EMBL/GenBank/DDBJ whole genome shotgun (WGS) entry which is preliminary data.</text>
</comment>
<evidence type="ECO:0000313" key="1">
    <source>
        <dbReference type="EMBL" id="RNL82140.1"/>
    </source>
</evidence>
<dbReference type="Proteomes" id="UP000269198">
    <property type="component" value="Unassembled WGS sequence"/>
</dbReference>
<keyword evidence="2" id="KW-1185">Reference proteome</keyword>
<name>A0A3N0E2W1_9ACTN</name>
<dbReference type="AlphaFoldDB" id="A0A3N0E2W1"/>
<evidence type="ECO:0000313" key="2">
    <source>
        <dbReference type="Proteomes" id="UP000269198"/>
    </source>
</evidence>
<protein>
    <recommendedName>
        <fullName evidence="3">DUF3137 domain-containing protein</fullName>
    </recommendedName>
</protein>
<accession>A0A3N0E2W1</accession>
<sequence>MELLTLVLIVVVVAGIALGVSKWWQRKRVAELAAWADSNGWHYERWRPDLVDRFAGYPFGRGHRRRAQHALTRTHRGHRVLAFEYGYTTTGGRNNSNTTYHEVVAVPVPTPKPVLEVTREHIGHKILGLVGVHDLQLGNERFDSTFRIHTEDDRFAHAVLNQDMMEWLLSEARTRDVNIRIDGEHLITWRRGTLDADNIPADADFVVDFLEHVPASVWERAPRP</sequence>